<dbReference type="EMBL" id="CAWUFR010000035">
    <property type="protein sequence ID" value="CAK6958748.1"/>
    <property type="molecule type" value="Genomic_DNA"/>
</dbReference>
<sequence>MLPYLILTDDLLSLQLGQLTLSFNNLKPTWSSAGTHWLTETMEKAFVVKDINSFECSSPSELDKKFFGERSMLSALSLEQLSISRVSNDTVADVSDARLSILASLCLPPDPISPSQASLLNSLNPQDVDSCHLVVPLQGKSSTPHMLLHNQKKAACSDQSYNDLAACQMSWDVSLIKSESPKPHMESSIQEPIWSPKLQSTQCSLAEVSP</sequence>
<keyword evidence="2" id="KW-1185">Reference proteome</keyword>
<name>A0AAV1NHZ7_SCOSC</name>
<comment type="caution">
    <text evidence="1">The sequence shown here is derived from an EMBL/GenBank/DDBJ whole genome shotgun (WGS) entry which is preliminary data.</text>
</comment>
<evidence type="ECO:0000313" key="1">
    <source>
        <dbReference type="EMBL" id="CAK6958748.1"/>
    </source>
</evidence>
<protein>
    <submittedName>
        <fullName evidence="1">Uncharacterized protein LOC117256338</fullName>
    </submittedName>
</protein>
<accession>A0AAV1NHZ7</accession>
<evidence type="ECO:0000313" key="2">
    <source>
        <dbReference type="Proteomes" id="UP001314229"/>
    </source>
</evidence>
<proteinExistence type="predicted"/>
<dbReference type="AlphaFoldDB" id="A0AAV1NHZ7"/>
<dbReference type="Proteomes" id="UP001314229">
    <property type="component" value="Unassembled WGS sequence"/>
</dbReference>
<organism evidence="1 2">
    <name type="scientific">Scomber scombrus</name>
    <name type="common">Atlantic mackerel</name>
    <name type="synonym">Scomber vernalis</name>
    <dbReference type="NCBI Taxonomy" id="13677"/>
    <lineage>
        <taxon>Eukaryota</taxon>
        <taxon>Metazoa</taxon>
        <taxon>Chordata</taxon>
        <taxon>Craniata</taxon>
        <taxon>Vertebrata</taxon>
        <taxon>Euteleostomi</taxon>
        <taxon>Actinopterygii</taxon>
        <taxon>Neopterygii</taxon>
        <taxon>Teleostei</taxon>
        <taxon>Neoteleostei</taxon>
        <taxon>Acanthomorphata</taxon>
        <taxon>Pelagiaria</taxon>
        <taxon>Scombriformes</taxon>
        <taxon>Scombridae</taxon>
        <taxon>Scomber</taxon>
    </lineage>
</organism>
<gene>
    <name evidence="1" type="ORF">FSCOSCO3_A033132</name>
</gene>
<reference evidence="1 2" key="1">
    <citation type="submission" date="2024-01" db="EMBL/GenBank/DDBJ databases">
        <authorList>
            <person name="Alioto T."/>
            <person name="Alioto T."/>
            <person name="Gomez Garrido J."/>
        </authorList>
    </citation>
    <scope>NUCLEOTIDE SEQUENCE [LARGE SCALE GENOMIC DNA]</scope>
</reference>